<evidence type="ECO:0000256" key="7">
    <source>
        <dbReference type="SAM" id="Phobius"/>
    </source>
</evidence>
<dbReference type="AlphaFoldDB" id="A0A094XIZ9"/>
<dbReference type="CDD" id="cd06225">
    <property type="entry name" value="HAMP"/>
    <property type="match status" value="1"/>
</dbReference>
<dbReference type="STRING" id="1218173.BALCAV_0202915"/>
<dbReference type="PROSITE" id="PS50885">
    <property type="entry name" value="HAMP"/>
    <property type="match status" value="1"/>
</dbReference>
<comment type="caution">
    <text evidence="10">The sequence shown here is derived from an EMBL/GenBank/DDBJ whole genome shotgun (WGS) entry which is preliminary data.</text>
</comment>
<feature type="domain" description="HAMP" evidence="9">
    <location>
        <begin position="224"/>
        <end position="277"/>
    </location>
</feature>
<keyword evidence="12" id="KW-1185">Reference proteome</keyword>
<dbReference type="Pfam" id="PF00015">
    <property type="entry name" value="MCPsignal"/>
    <property type="match status" value="1"/>
</dbReference>
<comment type="similarity">
    <text evidence="5">Belongs to the methyl-accepting chemotaxis (MCP) protein family.</text>
</comment>
<dbReference type="InterPro" id="IPR003660">
    <property type="entry name" value="HAMP_dom"/>
</dbReference>
<keyword evidence="7" id="KW-1133">Transmembrane helix</keyword>
<protein>
    <recommendedName>
        <fullName evidence="14">Methyl-accepting chemotaxis protein</fullName>
    </recommendedName>
</protein>
<dbReference type="SUPFAM" id="SSF58104">
    <property type="entry name" value="Methyl-accepting chemotaxis protein (MCP) signaling domain"/>
    <property type="match status" value="1"/>
</dbReference>
<dbReference type="SMART" id="SM00304">
    <property type="entry name" value="HAMP"/>
    <property type="match status" value="1"/>
</dbReference>
<dbReference type="PANTHER" id="PTHR32089">
    <property type="entry name" value="METHYL-ACCEPTING CHEMOTAXIS PROTEIN MCPB"/>
    <property type="match status" value="1"/>
</dbReference>
<evidence type="ECO:0000313" key="13">
    <source>
        <dbReference type="Proteomes" id="UP000297014"/>
    </source>
</evidence>
<accession>A0A094XIZ9</accession>
<evidence type="ECO:0000256" key="6">
    <source>
        <dbReference type="PROSITE-ProRule" id="PRU00284"/>
    </source>
</evidence>
<evidence type="ECO:0000259" key="8">
    <source>
        <dbReference type="PROSITE" id="PS50111"/>
    </source>
</evidence>
<evidence type="ECO:0000256" key="4">
    <source>
        <dbReference type="ARBA" id="ARBA00023224"/>
    </source>
</evidence>
<dbReference type="Pfam" id="PF00672">
    <property type="entry name" value="HAMP"/>
    <property type="match status" value="1"/>
</dbReference>
<evidence type="ECO:0000256" key="3">
    <source>
        <dbReference type="ARBA" id="ARBA00023136"/>
    </source>
</evidence>
<dbReference type="Proteomes" id="UP000297014">
    <property type="component" value="Unassembled WGS sequence"/>
</dbReference>
<keyword evidence="4 6" id="KW-0807">Transducer</keyword>
<comment type="subcellular location">
    <subcellularLocation>
        <location evidence="1">Cell membrane</location>
    </subcellularLocation>
</comment>
<feature type="transmembrane region" description="Helical" evidence="7">
    <location>
        <begin position="199"/>
        <end position="222"/>
    </location>
</feature>
<evidence type="ECO:0000313" key="12">
    <source>
        <dbReference type="Proteomes" id="UP000002754"/>
    </source>
</evidence>
<sequence>MKKRKGKRGFKFSFERLFFWRNLKLGAKYGFAFMITIMLFCVTCILVVISLNQIKGEMTQFERSADRSAMISEMSDVYQDLIMLTLSYINRSDELTIQTFEENSEHLSHLVAEIEPFLDEREMLNKLNYAQGNQEQITSIFQNDVLDERMLNNQAFQSYTYTRIERLRDQTVGALSELKEIVDDKRVADAANARAQIDFTITLTVAAFILSLIVGVALIFSINRMVKRSLKETLHFSQKIADGDLTVQPLQIRGKDEFAVIGASLNQMQISLVEVVNQLREVSNDVNNQGQSLDQSAVSLNEESMQITDTLNQLLAVSEEQTSTTFDISQSATTFNNQINTIDSSGKNIRTSSEGIIELTNNGNTKMQNSIKKMNHIHQTIEEATDNIKLLAKRSSEINQIVDVIRGVADQTNLLALNASIEAARAGDVGKGFAVVANEIRKLSNEVSNSIEKIVTITSSVQNETDRVSNVLLAVNHETQDGMEMVERTGQDIQNIERSIHSMGEEIKVITEQISAMATESFGIQEAVNQLAAATEQTTASIEVASRSVSQQNDSTEIVVENTTLLKDSIDQLKQQMAKFRL</sequence>
<evidence type="ECO:0000313" key="11">
    <source>
        <dbReference type="EMBL" id="THG89325.1"/>
    </source>
</evidence>
<dbReference type="Proteomes" id="UP000002754">
    <property type="component" value="Unassembled WGS sequence"/>
</dbReference>
<dbReference type="eggNOG" id="COG0840">
    <property type="taxonomic scope" value="Bacteria"/>
</dbReference>
<dbReference type="EMBL" id="JALP01000246">
    <property type="protein sequence ID" value="THG89325.1"/>
    <property type="molecule type" value="Genomic_DNA"/>
</dbReference>
<dbReference type="PANTHER" id="PTHR32089:SF112">
    <property type="entry name" value="LYSOZYME-LIKE PROTEIN-RELATED"/>
    <property type="match status" value="1"/>
</dbReference>
<feature type="transmembrane region" description="Helical" evidence="7">
    <location>
        <begin position="29"/>
        <end position="51"/>
    </location>
</feature>
<reference evidence="10 12" key="1">
    <citation type="journal article" date="2014" name="Genome Announc.">
        <title>Draft Genome Sequence of Bacillus alcalophilus AV1934, a Classic Alkaliphile Isolated from Human Feces in 1934.</title>
        <authorList>
            <person name="Attie O."/>
            <person name="Jayaprakash A."/>
            <person name="Shah H."/>
            <person name="Paulsen I.T."/>
            <person name="Morino M."/>
            <person name="Takahashi Y."/>
            <person name="Narumi I."/>
            <person name="Sachidanandam R."/>
            <person name="Satoh K."/>
            <person name="Ito M."/>
            <person name="Krulwich T.A."/>
        </authorList>
    </citation>
    <scope>NUCLEOTIDE SEQUENCE [LARGE SCALE GENOMIC DNA]</scope>
    <source>
        <strain evidence="10 12">AV1934</strain>
    </source>
</reference>
<evidence type="ECO:0000313" key="10">
    <source>
        <dbReference type="EMBL" id="KGA98720.1"/>
    </source>
</evidence>
<organism evidence="10 12">
    <name type="scientific">Alkalihalobacillus alcalophilus ATCC 27647 = CGMCC 1.3604</name>
    <dbReference type="NCBI Taxonomy" id="1218173"/>
    <lineage>
        <taxon>Bacteria</taxon>
        <taxon>Bacillati</taxon>
        <taxon>Bacillota</taxon>
        <taxon>Bacilli</taxon>
        <taxon>Bacillales</taxon>
        <taxon>Bacillaceae</taxon>
        <taxon>Alkalihalobacillus</taxon>
    </lineage>
</organism>
<keyword evidence="2" id="KW-1003">Cell membrane</keyword>
<proteinExistence type="inferred from homology"/>
<evidence type="ECO:0000256" key="2">
    <source>
        <dbReference type="ARBA" id="ARBA00022475"/>
    </source>
</evidence>
<gene>
    <name evidence="11" type="ORF">AJ85_18345</name>
    <name evidence="10" type="ORF">BALCAV_0202915</name>
</gene>
<name>A0A094XIZ9_ALKAL</name>
<dbReference type="InterPro" id="IPR004089">
    <property type="entry name" value="MCPsignal_dom"/>
</dbReference>
<evidence type="ECO:0000256" key="5">
    <source>
        <dbReference type="ARBA" id="ARBA00029447"/>
    </source>
</evidence>
<reference evidence="11 13" key="2">
    <citation type="submission" date="2014-01" db="EMBL/GenBank/DDBJ databases">
        <title>Draft genome sequencing of Bacillus alcalophilus CGMCC 1.3604.</title>
        <authorList>
            <person name="Yang J."/>
            <person name="Diao L."/>
            <person name="Yang S."/>
        </authorList>
    </citation>
    <scope>NUCLEOTIDE SEQUENCE [LARGE SCALE GENOMIC DNA]</scope>
    <source>
        <strain evidence="11 13">CGMCC 1.3604</strain>
    </source>
</reference>
<dbReference type="SMART" id="SM00283">
    <property type="entry name" value="MA"/>
    <property type="match status" value="1"/>
</dbReference>
<keyword evidence="7" id="KW-0812">Transmembrane</keyword>
<dbReference type="Gene3D" id="1.10.287.950">
    <property type="entry name" value="Methyl-accepting chemotaxis protein"/>
    <property type="match status" value="1"/>
</dbReference>
<dbReference type="RefSeq" id="WP_004428657.1">
    <property type="nucleotide sequence ID" value="NZ_ALPT02000006.1"/>
</dbReference>
<keyword evidence="3 7" id="KW-0472">Membrane</keyword>
<dbReference type="GO" id="GO:0007165">
    <property type="term" value="P:signal transduction"/>
    <property type="evidence" value="ECO:0007669"/>
    <property type="project" value="UniProtKB-KW"/>
</dbReference>
<evidence type="ECO:0000259" key="9">
    <source>
        <dbReference type="PROSITE" id="PS50885"/>
    </source>
</evidence>
<evidence type="ECO:0000256" key="1">
    <source>
        <dbReference type="ARBA" id="ARBA00004236"/>
    </source>
</evidence>
<dbReference type="GO" id="GO:0005886">
    <property type="term" value="C:plasma membrane"/>
    <property type="evidence" value="ECO:0007669"/>
    <property type="project" value="UniProtKB-SubCell"/>
</dbReference>
<feature type="domain" description="Methyl-accepting transducer" evidence="8">
    <location>
        <begin position="296"/>
        <end position="546"/>
    </location>
</feature>
<evidence type="ECO:0008006" key="14">
    <source>
        <dbReference type="Google" id="ProtNLM"/>
    </source>
</evidence>
<dbReference type="EMBL" id="ALPT02000006">
    <property type="protein sequence ID" value="KGA98720.1"/>
    <property type="molecule type" value="Genomic_DNA"/>
</dbReference>
<dbReference type="PROSITE" id="PS50111">
    <property type="entry name" value="CHEMOTAXIS_TRANSDUC_2"/>
    <property type="match status" value="1"/>
</dbReference>